<dbReference type="EMBL" id="BAABLX010000016">
    <property type="protein sequence ID" value="GAA4943193.1"/>
    <property type="molecule type" value="Genomic_DNA"/>
</dbReference>
<comment type="caution">
    <text evidence="2">The sequence shown here is derived from an EMBL/GenBank/DDBJ whole genome shotgun (WGS) entry which is preliminary data.</text>
</comment>
<feature type="domain" description="Type III restriction enzyme C-terminal endonuclease" evidence="1">
    <location>
        <begin position="588"/>
        <end position="689"/>
    </location>
</feature>
<keyword evidence="3" id="KW-1185">Reference proteome</keyword>
<proteinExistence type="predicted"/>
<dbReference type="Proteomes" id="UP001409585">
    <property type="component" value="Unassembled WGS sequence"/>
</dbReference>
<dbReference type="InterPro" id="IPR027417">
    <property type="entry name" value="P-loop_NTPase"/>
</dbReference>
<evidence type="ECO:0000313" key="3">
    <source>
        <dbReference type="Proteomes" id="UP001409585"/>
    </source>
</evidence>
<reference evidence="3" key="1">
    <citation type="journal article" date="2019" name="Int. J. Syst. Evol. Microbiol.">
        <title>The Global Catalogue of Microorganisms (GCM) 10K type strain sequencing project: providing services to taxonomists for standard genome sequencing and annotation.</title>
        <authorList>
            <consortium name="The Broad Institute Genomics Platform"/>
            <consortium name="The Broad Institute Genome Sequencing Center for Infectious Disease"/>
            <person name="Wu L."/>
            <person name="Ma J."/>
        </authorList>
    </citation>
    <scope>NUCLEOTIDE SEQUENCE [LARGE SCALE GENOMIC DNA]</scope>
    <source>
        <strain evidence="3">JCM 19134</strain>
    </source>
</reference>
<dbReference type="Gene3D" id="3.40.50.300">
    <property type="entry name" value="P-loop containing nucleotide triphosphate hydrolases"/>
    <property type="match status" value="1"/>
</dbReference>
<evidence type="ECO:0000313" key="2">
    <source>
        <dbReference type="EMBL" id="GAA4943193.1"/>
    </source>
</evidence>
<accession>A0AAV3U2P5</accession>
<organism evidence="2 3">
    <name type="scientific">Halioxenophilus aromaticivorans</name>
    <dbReference type="NCBI Taxonomy" id="1306992"/>
    <lineage>
        <taxon>Bacteria</taxon>
        <taxon>Pseudomonadati</taxon>
        <taxon>Pseudomonadota</taxon>
        <taxon>Gammaproteobacteria</taxon>
        <taxon>Alteromonadales</taxon>
        <taxon>Alteromonadaceae</taxon>
        <taxon>Halioxenophilus</taxon>
    </lineage>
</organism>
<dbReference type="Pfam" id="PF19778">
    <property type="entry name" value="RE_endonuc"/>
    <property type="match status" value="1"/>
</dbReference>
<dbReference type="RefSeq" id="WP_345421713.1">
    <property type="nucleotide sequence ID" value="NZ_AP031496.1"/>
</dbReference>
<name>A0AAV3U2P5_9ALTE</name>
<gene>
    <name evidence="2" type="ORF">GCM10025791_22400</name>
</gene>
<dbReference type="AlphaFoldDB" id="A0AAV3U2P5"/>
<sequence length="696" mass="79388">MASLLEDQSFNSTFVGLKKVDNKNGIKASLQINVQEKAGPKKKSLTIKQGDDLFLKSKERQEYENGWVVSTISCEPGIEHVEFANGQVVRLGEELGGLGDELMRAQVHETVEQHLKKELAVKGKGIKVLSLFFIDKVANYRVYGDDGSTSLGKIGQWFEEAYNELTQKPLYKGLLSFPVEQVHNGYFSQDKKGKLKDTSGKTKDDEDTYSLIMQKKEELLDVDVPLRFIFSHTALREGWDNPNVFQICTLNETKSQDKKRQEIGRGLRLPVNQQGERVRDDSVNRLTVIANESYEDFANQLQTEYEDDYGIGFGQVDITAFATLASPEEQQYVAIGQEASKAIVDSLKENDYLNDEGRVTDKFDPKNPHFVLELPDEWAHMRAQVVDELNKYVFKNRVVNVRERRTLQLRKNITLDPVFSELWNKICQRTRYRVQFDTDELIKATAAAIAAMPAIHRTRITTALYRQEVSKAGIEGEQISGGVREVIQAPELPDLLAYLQNNTELTRSTLVEILKASGRLKDFIENPQVFINQVTECIQSQLHHVTVQGIEYEKIGGLCYEMHQLEQEADRGITRYMNNLYAVSNQDKTLYDHVEFDSEVEKQFAIACDSDDRIKFYCKLPQQFKVDTPVGPYNPDWALVTEGEEKLYLIRETKSTRNKQDLRESEQDKIACGEKHFEAIGVDYDVVTNLNEALNG</sequence>
<protein>
    <recommendedName>
        <fullName evidence="1">Type III restriction enzyme C-terminal endonuclease domain-containing protein</fullName>
    </recommendedName>
</protein>
<dbReference type="GO" id="GO:0015668">
    <property type="term" value="F:type III site-specific deoxyribonuclease activity"/>
    <property type="evidence" value="ECO:0007669"/>
    <property type="project" value="InterPro"/>
</dbReference>
<evidence type="ECO:0000259" key="1">
    <source>
        <dbReference type="Pfam" id="PF19778"/>
    </source>
</evidence>
<dbReference type="InterPro" id="IPR045572">
    <property type="entry name" value="RE_endonuc_C"/>
</dbReference>